<organism evidence="1 2">
    <name type="scientific">Racocetra fulgida</name>
    <dbReference type="NCBI Taxonomy" id="60492"/>
    <lineage>
        <taxon>Eukaryota</taxon>
        <taxon>Fungi</taxon>
        <taxon>Fungi incertae sedis</taxon>
        <taxon>Mucoromycota</taxon>
        <taxon>Glomeromycotina</taxon>
        <taxon>Glomeromycetes</taxon>
        <taxon>Diversisporales</taxon>
        <taxon>Gigasporaceae</taxon>
        <taxon>Racocetra</taxon>
    </lineage>
</organism>
<dbReference type="AlphaFoldDB" id="A0A9N9N3R6"/>
<accession>A0A9N9N3R6</accession>
<keyword evidence="2" id="KW-1185">Reference proteome</keyword>
<evidence type="ECO:0000313" key="1">
    <source>
        <dbReference type="EMBL" id="CAG8700490.1"/>
    </source>
</evidence>
<dbReference type="OrthoDB" id="5340906at2759"/>
<feature type="non-terminal residue" evidence="1">
    <location>
        <position position="153"/>
    </location>
</feature>
<comment type="caution">
    <text evidence="1">The sequence shown here is derived from an EMBL/GenBank/DDBJ whole genome shotgun (WGS) entry which is preliminary data.</text>
</comment>
<sequence>MWKLKTSGRTVETVIYDYAKNLTQESYLHSFIINDIDAATKSLFSQEEWSEIFTVENNEKPKLKSSIIDFLKICSIDDPIKLRKVFYESFLSDDFDIKFINYAYQGMMFLWNKDENPFDHSKLEGWYEVNVWGRLIDPAFDNLLSIDLVRGEG</sequence>
<name>A0A9N9N3R6_9GLOM</name>
<protein>
    <submittedName>
        <fullName evidence="1">13315_t:CDS:1</fullName>
    </submittedName>
</protein>
<dbReference type="Proteomes" id="UP000789396">
    <property type="component" value="Unassembled WGS sequence"/>
</dbReference>
<proteinExistence type="predicted"/>
<dbReference type="EMBL" id="CAJVPZ010020454">
    <property type="protein sequence ID" value="CAG8700490.1"/>
    <property type="molecule type" value="Genomic_DNA"/>
</dbReference>
<evidence type="ECO:0000313" key="2">
    <source>
        <dbReference type="Proteomes" id="UP000789396"/>
    </source>
</evidence>
<reference evidence="1" key="1">
    <citation type="submission" date="2021-06" db="EMBL/GenBank/DDBJ databases">
        <authorList>
            <person name="Kallberg Y."/>
            <person name="Tangrot J."/>
            <person name="Rosling A."/>
        </authorList>
    </citation>
    <scope>NUCLEOTIDE SEQUENCE</scope>
    <source>
        <strain evidence="1">IN212</strain>
    </source>
</reference>
<gene>
    <name evidence="1" type="ORF">RFULGI_LOCUS10387</name>
</gene>